<feature type="transmembrane region" description="Helical" evidence="8">
    <location>
        <begin position="168"/>
        <end position="186"/>
    </location>
</feature>
<comment type="caution">
    <text evidence="10">The sequence shown here is derived from an EMBL/GenBank/DDBJ whole genome shotgun (WGS) entry which is preliminary data.</text>
</comment>
<dbReference type="InterPro" id="IPR024989">
    <property type="entry name" value="MFS_assoc_dom"/>
</dbReference>
<proteinExistence type="predicted"/>
<feature type="transmembrane region" description="Helical" evidence="8">
    <location>
        <begin position="12"/>
        <end position="31"/>
    </location>
</feature>
<dbReference type="PIRSF" id="PIRSF004925">
    <property type="entry name" value="HcaT"/>
    <property type="match status" value="1"/>
</dbReference>
<dbReference type="AlphaFoldDB" id="A0A554XBG5"/>
<evidence type="ECO:0000259" key="9">
    <source>
        <dbReference type="Pfam" id="PF12832"/>
    </source>
</evidence>
<dbReference type="InterPro" id="IPR036259">
    <property type="entry name" value="MFS_trans_sf"/>
</dbReference>
<comment type="subcellular location">
    <subcellularLocation>
        <location evidence="1">Cell inner membrane</location>
        <topology evidence="1">Multi-pass membrane protein</topology>
    </subcellularLocation>
</comment>
<dbReference type="Gene3D" id="1.20.1250.20">
    <property type="entry name" value="MFS general substrate transporter like domains"/>
    <property type="match status" value="2"/>
</dbReference>
<sequence>MTASAPADAPRALWPFAALSAGYFAHIGFFNPYLPLWLQELGYGVWAIGLLTSLQSATRVFAPYLWGWLSDRTGDPVRWLRVCAQAALVLSLGLWWQPAAVWLPLVLFLLFTHTSAMMPLSETVLAHAMGAAGTFDARRYGRVRLWGSLGFLVTVLAAGAWFERAGLGSFPFWANATLVLVVWAVWAMPRWREAPHAAHEGPARIAPVLRQPVVAWFFVSMFWHVLAHVFLYIYFSLYLDALGYGKGVIGALWATAVVVEIVWFYGQGRWLPRLSLGQWLVLASALTVARMAATAWAAQWLWALVLAQAVHAIGFAAHHTVCIALIQRHFPGRLRARGQALYSLIGYGCSGLVAGALGGWVSHRWGLGAVFVAATGAALAATGAATMVRRRGGA</sequence>
<feature type="transmembrane region" description="Helical" evidence="8">
    <location>
        <begin position="367"/>
        <end position="388"/>
    </location>
</feature>
<dbReference type="PANTHER" id="PTHR23522:SF10">
    <property type="entry name" value="3-PHENYLPROPIONIC ACID TRANSPORTER-RELATED"/>
    <property type="match status" value="1"/>
</dbReference>
<evidence type="ECO:0000256" key="1">
    <source>
        <dbReference type="ARBA" id="ARBA00004429"/>
    </source>
</evidence>
<dbReference type="Pfam" id="PF12832">
    <property type="entry name" value="MFS_1_like"/>
    <property type="match status" value="1"/>
</dbReference>
<dbReference type="InterPro" id="IPR026032">
    <property type="entry name" value="HcaT-like"/>
</dbReference>
<dbReference type="RefSeq" id="WP_043701345.1">
    <property type="nucleotide sequence ID" value="NZ_CP083911.1"/>
</dbReference>
<dbReference type="Proteomes" id="UP000317763">
    <property type="component" value="Unassembled WGS sequence"/>
</dbReference>
<feature type="transmembrane region" description="Helical" evidence="8">
    <location>
        <begin position="145"/>
        <end position="162"/>
    </location>
</feature>
<dbReference type="GO" id="GO:0015528">
    <property type="term" value="F:lactose:proton symporter activity"/>
    <property type="evidence" value="ECO:0007669"/>
    <property type="project" value="TreeGrafter"/>
</dbReference>
<feature type="transmembrane region" description="Helical" evidence="8">
    <location>
        <begin position="339"/>
        <end position="361"/>
    </location>
</feature>
<dbReference type="PANTHER" id="PTHR23522">
    <property type="entry name" value="BLL5896 PROTEIN"/>
    <property type="match status" value="1"/>
</dbReference>
<gene>
    <name evidence="10" type="primary">hcaT</name>
    <name evidence="10" type="ORF">Ttaiw_00729</name>
</gene>
<evidence type="ECO:0000256" key="6">
    <source>
        <dbReference type="ARBA" id="ARBA00022989"/>
    </source>
</evidence>
<keyword evidence="3" id="KW-1003">Cell membrane</keyword>
<evidence type="ECO:0000256" key="5">
    <source>
        <dbReference type="ARBA" id="ARBA00022692"/>
    </source>
</evidence>
<reference evidence="10 11" key="1">
    <citation type="submission" date="2019-07" db="EMBL/GenBank/DDBJ databases">
        <title>Tepidimonas taiwanensis I1-1 draft genome.</title>
        <authorList>
            <person name="Da Costa M.S."/>
            <person name="Froufe H.J.C."/>
            <person name="Egas C."/>
            <person name="Albuquerque L."/>
        </authorList>
    </citation>
    <scope>NUCLEOTIDE SEQUENCE [LARGE SCALE GENOMIC DNA]</scope>
    <source>
        <strain evidence="10 11">I1-1</strain>
    </source>
</reference>
<evidence type="ECO:0000256" key="4">
    <source>
        <dbReference type="ARBA" id="ARBA00022519"/>
    </source>
</evidence>
<name>A0A554XBG5_9BURK</name>
<organism evidence="10 11">
    <name type="scientific">Tepidimonas taiwanensis</name>
    <dbReference type="NCBI Taxonomy" id="307486"/>
    <lineage>
        <taxon>Bacteria</taxon>
        <taxon>Pseudomonadati</taxon>
        <taxon>Pseudomonadota</taxon>
        <taxon>Betaproteobacteria</taxon>
        <taxon>Burkholderiales</taxon>
        <taxon>Tepidimonas</taxon>
    </lineage>
</organism>
<evidence type="ECO:0000256" key="2">
    <source>
        <dbReference type="ARBA" id="ARBA00022448"/>
    </source>
</evidence>
<evidence type="ECO:0000256" key="7">
    <source>
        <dbReference type="ARBA" id="ARBA00023136"/>
    </source>
</evidence>
<feature type="transmembrane region" description="Helical" evidence="8">
    <location>
        <begin position="213"/>
        <end position="235"/>
    </location>
</feature>
<keyword evidence="6 8" id="KW-1133">Transmembrane helix</keyword>
<feature type="domain" description="Major facilitator superfamily associated" evidence="9">
    <location>
        <begin position="23"/>
        <end position="363"/>
    </location>
</feature>
<keyword evidence="11" id="KW-1185">Reference proteome</keyword>
<protein>
    <submittedName>
        <fullName evidence="10">Putative 3-phenylpropionic acid transporter</fullName>
    </submittedName>
</protein>
<dbReference type="GO" id="GO:0030395">
    <property type="term" value="F:lactose binding"/>
    <property type="evidence" value="ECO:0007669"/>
    <property type="project" value="TreeGrafter"/>
</dbReference>
<feature type="transmembrane region" description="Helical" evidence="8">
    <location>
        <begin position="247"/>
        <end position="266"/>
    </location>
</feature>
<keyword evidence="5 8" id="KW-0812">Transmembrane</keyword>
<keyword evidence="7 8" id="KW-0472">Membrane</keyword>
<feature type="transmembrane region" description="Helical" evidence="8">
    <location>
        <begin position="43"/>
        <end position="67"/>
    </location>
</feature>
<evidence type="ECO:0000313" key="11">
    <source>
        <dbReference type="Proteomes" id="UP000317763"/>
    </source>
</evidence>
<dbReference type="STRING" id="307486.GCA_000807215_01838"/>
<accession>A0A554XBG5</accession>
<feature type="transmembrane region" description="Helical" evidence="8">
    <location>
        <begin position="304"/>
        <end position="327"/>
    </location>
</feature>
<evidence type="ECO:0000256" key="8">
    <source>
        <dbReference type="SAM" id="Phobius"/>
    </source>
</evidence>
<dbReference type="EMBL" id="VJOM01000005">
    <property type="protein sequence ID" value="TSE33183.1"/>
    <property type="molecule type" value="Genomic_DNA"/>
</dbReference>
<keyword evidence="2" id="KW-0813">Transport</keyword>
<evidence type="ECO:0000313" key="10">
    <source>
        <dbReference type="EMBL" id="TSE33183.1"/>
    </source>
</evidence>
<dbReference type="GO" id="GO:0005886">
    <property type="term" value="C:plasma membrane"/>
    <property type="evidence" value="ECO:0007669"/>
    <property type="project" value="UniProtKB-SubCell"/>
</dbReference>
<dbReference type="OrthoDB" id="9150135at2"/>
<dbReference type="SUPFAM" id="SSF103473">
    <property type="entry name" value="MFS general substrate transporter"/>
    <property type="match status" value="1"/>
</dbReference>
<keyword evidence="4" id="KW-0997">Cell inner membrane</keyword>
<evidence type="ECO:0000256" key="3">
    <source>
        <dbReference type="ARBA" id="ARBA00022475"/>
    </source>
</evidence>